<protein>
    <submittedName>
        <fullName evidence="1">Uncharacterized protein</fullName>
    </submittedName>
</protein>
<evidence type="ECO:0000313" key="1">
    <source>
        <dbReference type="EMBL" id="SER26949.1"/>
    </source>
</evidence>
<reference evidence="1 2" key="1">
    <citation type="submission" date="2016-10" db="EMBL/GenBank/DDBJ databases">
        <authorList>
            <person name="de Groot N.N."/>
        </authorList>
    </citation>
    <scope>NUCLEOTIDE SEQUENCE [LARGE SCALE GENOMIC DNA]</scope>
    <source>
        <strain evidence="1 2">A52C2</strain>
    </source>
</reference>
<dbReference type="AlphaFoldDB" id="A0A1H9MTZ1"/>
<dbReference type="RefSeq" id="WP_177176901.1">
    <property type="nucleotide sequence ID" value="NZ_FOFG01000014.1"/>
</dbReference>
<sequence>MIDLQRLLKRLKDEQRRLVLAMAKIDALPSHTDVKKVAELENAILAVSAVIEEQKSGS</sequence>
<accession>A0A1H9MTZ1</accession>
<name>A0A1H9MTZ1_9HYPH</name>
<dbReference type="EMBL" id="FOFG01000014">
    <property type="protein sequence ID" value="SER26949.1"/>
    <property type="molecule type" value="Genomic_DNA"/>
</dbReference>
<organism evidence="1 2">
    <name type="scientific">Faunimonas pinastri</name>
    <dbReference type="NCBI Taxonomy" id="1855383"/>
    <lineage>
        <taxon>Bacteria</taxon>
        <taxon>Pseudomonadati</taxon>
        <taxon>Pseudomonadota</taxon>
        <taxon>Alphaproteobacteria</taxon>
        <taxon>Hyphomicrobiales</taxon>
        <taxon>Afifellaceae</taxon>
        <taxon>Faunimonas</taxon>
    </lineage>
</organism>
<evidence type="ECO:0000313" key="2">
    <source>
        <dbReference type="Proteomes" id="UP000199647"/>
    </source>
</evidence>
<proteinExistence type="predicted"/>
<dbReference type="Proteomes" id="UP000199647">
    <property type="component" value="Unassembled WGS sequence"/>
</dbReference>
<keyword evidence="2" id="KW-1185">Reference proteome</keyword>
<gene>
    <name evidence="1" type="ORF">SAMN05216548_11441</name>
</gene>